<proteinExistence type="predicted"/>
<evidence type="ECO:0000313" key="2">
    <source>
        <dbReference type="Proteomes" id="UP001501594"/>
    </source>
</evidence>
<reference evidence="2" key="1">
    <citation type="journal article" date="2019" name="Int. J. Syst. Evol. Microbiol.">
        <title>The Global Catalogue of Microorganisms (GCM) 10K type strain sequencing project: providing services to taxonomists for standard genome sequencing and annotation.</title>
        <authorList>
            <consortium name="The Broad Institute Genomics Platform"/>
            <consortium name="The Broad Institute Genome Sequencing Center for Infectious Disease"/>
            <person name="Wu L."/>
            <person name="Ma J."/>
        </authorList>
    </citation>
    <scope>NUCLEOTIDE SEQUENCE [LARGE SCALE GENOMIC DNA]</scope>
    <source>
        <strain evidence="2">JCM 17442</strain>
    </source>
</reference>
<comment type="caution">
    <text evidence="1">The sequence shown here is derived from an EMBL/GenBank/DDBJ whole genome shotgun (WGS) entry which is preliminary data.</text>
</comment>
<evidence type="ECO:0000313" key="1">
    <source>
        <dbReference type="EMBL" id="GAA4267561.1"/>
    </source>
</evidence>
<keyword evidence="2" id="KW-1185">Reference proteome</keyword>
<name>A0ABP8E5R7_9MICO</name>
<gene>
    <name evidence="1" type="ORF">GCM10022256_31730</name>
</gene>
<dbReference type="EMBL" id="BAABAU010000004">
    <property type="protein sequence ID" value="GAA4267561.1"/>
    <property type="molecule type" value="Genomic_DNA"/>
</dbReference>
<protein>
    <submittedName>
        <fullName evidence="1">Uncharacterized protein</fullName>
    </submittedName>
</protein>
<sequence>MLALVVGALAGCATPAVDRGGCVPRFSIEPGVARVGDSLEFSSRDVCAVDVPRTGWRVAILVPGSAEARATVRSTETFDGSWTVRIVVPPGVPAGQASVTITNWDYSSCPDGASCAGPSAEFTVER</sequence>
<organism evidence="1 2">
    <name type="scientific">Frondihabitans peucedani</name>
    <dbReference type="NCBI Taxonomy" id="598626"/>
    <lineage>
        <taxon>Bacteria</taxon>
        <taxon>Bacillati</taxon>
        <taxon>Actinomycetota</taxon>
        <taxon>Actinomycetes</taxon>
        <taxon>Micrococcales</taxon>
        <taxon>Microbacteriaceae</taxon>
        <taxon>Frondihabitans</taxon>
    </lineage>
</organism>
<accession>A0ABP8E5R7</accession>
<dbReference type="Proteomes" id="UP001501594">
    <property type="component" value="Unassembled WGS sequence"/>
</dbReference>